<dbReference type="PROSITE" id="PS50928">
    <property type="entry name" value="ABC_TM1"/>
    <property type="match status" value="1"/>
</dbReference>
<dbReference type="InterPro" id="IPR051393">
    <property type="entry name" value="ABC_transporter_permease"/>
</dbReference>
<dbReference type="InterPro" id="IPR035906">
    <property type="entry name" value="MetI-like_sf"/>
</dbReference>
<comment type="subcellular location">
    <subcellularLocation>
        <location evidence="1 7">Cell membrane</location>
        <topology evidence="1 7">Multi-pass membrane protein</topology>
    </subcellularLocation>
</comment>
<keyword evidence="5 7" id="KW-1133">Transmembrane helix</keyword>
<keyword evidence="4 7" id="KW-0812">Transmembrane</keyword>
<dbReference type="GO" id="GO:0005886">
    <property type="term" value="C:plasma membrane"/>
    <property type="evidence" value="ECO:0007669"/>
    <property type="project" value="UniProtKB-SubCell"/>
</dbReference>
<protein>
    <submittedName>
        <fullName evidence="9">Multiple sugar transport system permease protein/raffinose/stachyose/melibiose transport system permease protein</fullName>
    </submittedName>
</protein>
<dbReference type="Pfam" id="PF00528">
    <property type="entry name" value="BPD_transp_1"/>
    <property type="match status" value="1"/>
</dbReference>
<dbReference type="AlphaFoldDB" id="A0A7W9KMA2"/>
<evidence type="ECO:0000256" key="2">
    <source>
        <dbReference type="ARBA" id="ARBA00022448"/>
    </source>
</evidence>
<dbReference type="EMBL" id="JACHIR010000001">
    <property type="protein sequence ID" value="MBB5895184.1"/>
    <property type="molecule type" value="Genomic_DNA"/>
</dbReference>
<dbReference type="SUPFAM" id="SSF161098">
    <property type="entry name" value="MetI-like"/>
    <property type="match status" value="1"/>
</dbReference>
<evidence type="ECO:0000256" key="5">
    <source>
        <dbReference type="ARBA" id="ARBA00022989"/>
    </source>
</evidence>
<evidence type="ECO:0000313" key="10">
    <source>
        <dbReference type="Proteomes" id="UP000585638"/>
    </source>
</evidence>
<evidence type="ECO:0000256" key="4">
    <source>
        <dbReference type="ARBA" id="ARBA00022692"/>
    </source>
</evidence>
<dbReference type="Proteomes" id="UP000585638">
    <property type="component" value="Unassembled WGS sequence"/>
</dbReference>
<feature type="domain" description="ABC transmembrane type-1" evidence="8">
    <location>
        <begin position="76"/>
        <end position="294"/>
    </location>
</feature>
<gene>
    <name evidence="9" type="ORF">BJ998_006380</name>
</gene>
<dbReference type="InterPro" id="IPR000515">
    <property type="entry name" value="MetI-like"/>
</dbReference>
<evidence type="ECO:0000256" key="3">
    <source>
        <dbReference type="ARBA" id="ARBA00022475"/>
    </source>
</evidence>
<feature type="transmembrane region" description="Helical" evidence="7">
    <location>
        <begin position="278"/>
        <end position="298"/>
    </location>
</feature>
<evidence type="ECO:0000256" key="1">
    <source>
        <dbReference type="ARBA" id="ARBA00004651"/>
    </source>
</evidence>
<evidence type="ECO:0000259" key="8">
    <source>
        <dbReference type="PROSITE" id="PS50928"/>
    </source>
</evidence>
<feature type="transmembrane region" description="Helical" evidence="7">
    <location>
        <begin position="12"/>
        <end position="37"/>
    </location>
</feature>
<dbReference type="RefSeq" id="WP_184867008.1">
    <property type="nucleotide sequence ID" value="NZ_BAAAWY010000024.1"/>
</dbReference>
<dbReference type="PANTHER" id="PTHR30193:SF41">
    <property type="entry name" value="DIACETYLCHITOBIOSE UPTAKE SYSTEM PERMEASE PROTEIN NGCF"/>
    <property type="match status" value="1"/>
</dbReference>
<feature type="transmembrane region" description="Helical" evidence="7">
    <location>
        <begin position="80"/>
        <end position="101"/>
    </location>
</feature>
<organism evidence="9 10">
    <name type="scientific">Kutzneria kofuensis</name>
    <dbReference type="NCBI Taxonomy" id="103725"/>
    <lineage>
        <taxon>Bacteria</taxon>
        <taxon>Bacillati</taxon>
        <taxon>Actinomycetota</taxon>
        <taxon>Actinomycetes</taxon>
        <taxon>Pseudonocardiales</taxon>
        <taxon>Pseudonocardiaceae</taxon>
        <taxon>Kutzneria</taxon>
    </lineage>
</organism>
<reference evidence="9 10" key="1">
    <citation type="submission" date="2020-08" db="EMBL/GenBank/DDBJ databases">
        <title>Sequencing the genomes of 1000 actinobacteria strains.</title>
        <authorList>
            <person name="Klenk H.-P."/>
        </authorList>
    </citation>
    <scope>NUCLEOTIDE SEQUENCE [LARGE SCALE GENOMIC DNA]</scope>
    <source>
        <strain evidence="9 10">DSM 43851</strain>
    </source>
</reference>
<dbReference type="PANTHER" id="PTHR30193">
    <property type="entry name" value="ABC TRANSPORTER PERMEASE PROTEIN"/>
    <property type="match status" value="1"/>
</dbReference>
<keyword evidence="6 7" id="KW-0472">Membrane</keyword>
<proteinExistence type="inferred from homology"/>
<dbReference type="Gene3D" id="1.10.3720.10">
    <property type="entry name" value="MetI-like"/>
    <property type="match status" value="1"/>
</dbReference>
<accession>A0A7W9KMA2</accession>
<keyword evidence="9" id="KW-0762">Sugar transport</keyword>
<keyword evidence="3" id="KW-1003">Cell membrane</keyword>
<feature type="transmembrane region" description="Helical" evidence="7">
    <location>
        <begin position="113"/>
        <end position="133"/>
    </location>
</feature>
<keyword evidence="2 7" id="KW-0813">Transport</keyword>
<feature type="transmembrane region" description="Helical" evidence="7">
    <location>
        <begin position="207"/>
        <end position="229"/>
    </location>
</feature>
<comment type="caution">
    <text evidence="9">The sequence shown here is derived from an EMBL/GenBank/DDBJ whole genome shotgun (WGS) entry which is preliminary data.</text>
</comment>
<dbReference type="CDD" id="cd06261">
    <property type="entry name" value="TM_PBP2"/>
    <property type="match status" value="1"/>
</dbReference>
<keyword evidence="10" id="KW-1185">Reference proteome</keyword>
<feature type="transmembrane region" description="Helical" evidence="7">
    <location>
        <begin position="165"/>
        <end position="186"/>
    </location>
</feature>
<dbReference type="GO" id="GO:0055085">
    <property type="term" value="P:transmembrane transport"/>
    <property type="evidence" value="ECO:0007669"/>
    <property type="project" value="InterPro"/>
</dbReference>
<sequence length="302" mass="32603">MARRLRGREALTGYVFVLPAVALFAIMGLYTVGYGLALSFAQWNGFTPTWTWVGLGNYLDLIYRDPTIAPIVHGAALRTLVVMIAVPLLTVLVGFPLAVALNHITWLRSAYRTVFFLPQVTAGIALFYAWTYALQPDGSLNFILRHLGLGTIAQPQGWLGNPATALPTLIVVMVFSAVPVAMLLYLSGLQTLDAAVIDAARVDGAGGLRTMASIIWPLLLPITGAVTMLNLRNALQDFQTFLLMTNGGPGGHTLVLGLESYNLAFFSGFKPTLGLSSALGWILFLIALVLAFVNLRVLRSRA</sequence>
<evidence type="ECO:0000256" key="7">
    <source>
        <dbReference type="RuleBase" id="RU363032"/>
    </source>
</evidence>
<comment type="similarity">
    <text evidence="7">Belongs to the binding-protein-dependent transport system permease family.</text>
</comment>
<evidence type="ECO:0000313" key="9">
    <source>
        <dbReference type="EMBL" id="MBB5895184.1"/>
    </source>
</evidence>
<name>A0A7W9KMA2_9PSEU</name>
<evidence type="ECO:0000256" key="6">
    <source>
        <dbReference type="ARBA" id="ARBA00023136"/>
    </source>
</evidence>